<dbReference type="InterPro" id="IPR020892">
    <property type="entry name" value="Cyclophilin-type_PPIase_CS"/>
</dbReference>
<dbReference type="PROSITE" id="PS00170">
    <property type="entry name" value="CSA_PPIASE_1"/>
    <property type="match status" value="1"/>
</dbReference>
<dbReference type="InterPro" id="IPR002130">
    <property type="entry name" value="Cyclophilin-type_PPIase_dom"/>
</dbReference>
<dbReference type="PANTHER" id="PTHR45625:SF4">
    <property type="entry name" value="PEPTIDYLPROLYL ISOMERASE DOMAIN AND WD REPEAT-CONTAINING PROTEIN 1"/>
    <property type="match status" value="1"/>
</dbReference>
<dbReference type="OrthoDB" id="9807797at2"/>
<protein>
    <recommendedName>
        <fullName evidence="5">Peptidyl-prolyl cis-trans isomerase</fullName>
        <shortName evidence="5">PPIase</shortName>
        <ecNumber evidence="5">5.2.1.8</ecNumber>
    </recommendedName>
</protein>
<dbReference type="EMBL" id="FOGT01000016">
    <property type="protein sequence ID" value="SES32048.1"/>
    <property type="molecule type" value="Genomic_DNA"/>
</dbReference>
<dbReference type="Pfam" id="PF00160">
    <property type="entry name" value="Pro_isomerase"/>
    <property type="match status" value="1"/>
</dbReference>
<evidence type="ECO:0000256" key="3">
    <source>
        <dbReference type="ARBA" id="ARBA00023110"/>
    </source>
</evidence>
<evidence type="ECO:0000256" key="5">
    <source>
        <dbReference type="RuleBase" id="RU363019"/>
    </source>
</evidence>
<feature type="domain" description="PPIase cyclophilin-type" evidence="6">
    <location>
        <begin position="56"/>
        <end position="241"/>
    </location>
</feature>
<dbReference type="InterPro" id="IPR029000">
    <property type="entry name" value="Cyclophilin-like_dom_sf"/>
</dbReference>
<accession>A0A1H9WDQ8</accession>
<dbReference type="CDD" id="cd00317">
    <property type="entry name" value="cyclophilin"/>
    <property type="match status" value="1"/>
</dbReference>
<evidence type="ECO:0000256" key="1">
    <source>
        <dbReference type="ARBA" id="ARBA00000971"/>
    </source>
</evidence>
<keyword evidence="8" id="KW-1185">Reference proteome</keyword>
<dbReference type="PROSITE" id="PS50072">
    <property type="entry name" value="CSA_PPIASE_2"/>
    <property type="match status" value="1"/>
</dbReference>
<sequence length="243" mass="26210">MKKANLLAGSGLSLMLLLAGCGEENNQNNVNEVNNNGDGTGEAAEYPQLSEEVADNEEEAVLRTNYGDIHVKLFPEAAPKAVENFMTLAEEGYYDGVIFHRVIEDFMIQGGDPTGTGGGGESAFGEPFEDEFDESVAHFRGALAMANSGQNTNGSQFYIVHAGPDQLSEEAFEAMEQQGMDFSEDLKENYLELGGTPHLDDGHTVFGHVIDGMDVVDDIATAETEPVDRPVEEVVIESVEVID</sequence>
<proteinExistence type="inferred from homology"/>
<dbReference type="GO" id="GO:0003755">
    <property type="term" value="F:peptidyl-prolyl cis-trans isomerase activity"/>
    <property type="evidence" value="ECO:0007669"/>
    <property type="project" value="UniProtKB-UniRule"/>
</dbReference>
<dbReference type="STRING" id="1601833.SAMN05518684_11657"/>
<dbReference type="SUPFAM" id="SSF50891">
    <property type="entry name" value="Cyclophilin-like"/>
    <property type="match status" value="1"/>
</dbReference>
<name>A0A1H9WDQ8_9BACI</name>
<dbReference type="Proteomes" id="UP000198571">
    <property type="component" value="Unassembled WGS sequence"/>
</dbReference>
<comment type="function">
    <text evidence="2 5">PPIases accelerate the folding of proteins. It catalyzes the cis-trans isomerization of proline imidic peptide bonds in oligopeptides.</text>
</comment>
<feature type="chain" id="PRO_5039758449" description="Peptidyl-prolyl cis-trans isomerase" evidence="5">
    <location>
        <begin position="20"/>
        <end position="243"/>
    </location>
</feature>
<keyword evidence="4 5" id="KW-0413">Isomerase</keyword>
<dbReference type="AlphaFoldDB" id="A0A1H9WDQ8"/>
<evidence type="ECO:0000256" key="2">
    <source>
        <dbReference type="ARBA" id="ARBA00002388"/>
    </source>
</evidence>
<dbReference type="PRINTS" id="PR00153">
    <property type="entry name" value="CSAPPISMRASE"/>
</dbReference>
<gene>
    <name evidence="7" type="ORF">SAMN05518684_11657</name>
</gene>
<dbReference type="InterPro" id="IPR044666">
    <property type="entry name" value="Cyclophilin_A-like"/>
</dbReference>
<dbReference type="GO" id="GO:0006457">
    <property type="term" value="P:protein folding"/>
    <property type="evidence" value="ECO:0007669"/>
    <property type="project" value="InterPro"/>
</dbReference>
<evidence type="ECO:0000313" key="7">
    <source>
        <dbReference type="EMBL" id="SES32048.1"/>
    </source>
</evidence>
<evidence type="ECO:0000256" key="4">
    <source>
        <dbReference type="ARBA" id="ARBA00023235"/>
    </source>
</evidence>
<dbReference type="RefSeq" id="WP_093054579.1">
    <property type="nucleotide sequence ID" value="NZ_FOGT01000016.1"/>
</dbReference>
<evidence type="ECO:0000259" key="6">
    <source>
        <dbReference type="PROSITE" id="PS50072"/>
    </source>
</evidence>
<evidence type="ECO:0000313" key="8">
    <source>
        <dbReference type="Proteomes" id="UP000198571"/>
    </source>
</evidence>
<dbReference type="Gene3D" id="2.40.100.10">
    <property type="entry name" value="Cyclophilin-like"/>
    <property type="match status" value="1"/>
</dbReference>
<keyword evidence="3 5" id="KW-0697">Rotamase</keyword>
<comment type="similarity">
    <text evidence="5">Belongs to the cyclophilin-type PPIase family.</text>
</comment>
<dbReference type="EC" id="5.2.1.8" evidence="5"/>
<dbReference type="PANTHER" id="PTHR45625">
    <property type="entry name" value="PEPTIDYL-PROLYL CIS-TRANS ISOMERASE-RELATED"/>
    <property type="match status" value="1"/>
</dbReference>
<keyword evidence="5" id="KW-0732">Signal</keyword>
<feature type="signal peptide" evidence="5">
    <location>
        <begin position="1"/>
        <end position="19"/>
    </location>
</feature>
<organism evidence="7 8">
    <name type="scientific">Salipaludibacillus aurantiacus</name>
    <dbReference type="NCBI Taxonomy" id="1601833"/>
    <lineage>
        <taxon>Bacteria</taxon>
        <taxon>Bacillati</taxon>
        <taxon>Bacillota</taxon>
        <taxon>Bacilli</taxon>
        <taxon>Bacillales</taxon>
        <taxon>Bacillaceae</taxon>
    </lineage>
</organism>
<reference evidence="8" key="1">
    <citation type="submission" date="2016-10" db="EMBL/GenBank/DDBJ databases">
        <authorList>
            <person name="Varghese N."/>
            <person name="Submissions S."/>
        </authorList>
    </citation>
    <scope>NUCLEOTIDE SEQUENCE [LARGE SCALE GENOMIC DNA]</scope>
    <source>
        <strain evidence="8">S9</strain>
    </source>
</reference>
<comment type="catalytic activity">
    <reaction evidence="1 5">
        <text>[protein]-peptidylproline (omega=180) = [protein]-peptidylproline (omega=0)</text>
        <dbReference type="Rhea" id="RHEA:16237"/>
        <dbReference type="Rhea" id="RHEA-COMP:10747"/>
        <dbReference type="Rhea" id="RHEA-COMP:10748"/>
        <dbReference type="ChEBI" id="CHEBI:83833"/>
        <dbReference type="ChEBI" id="CHEBI:83834"/>
        <dbReference type="EC" id="5.2.1.8"/>
    </reaction>
</comment>
<dbReference type="PROSITE" id="PS51257">
    <property type="entry name" value="PROKAR_LIPOPROTEIN"/>
    <property type="match status" value="1"/>
</dbReference>